<dbReference type="Gene3D" id="3.90.1530.10">
    <property type="entry name" value="Conserved hypothetical protein from pyrococcus furiosus pfu- 392566-001, ParB domain"/>
    <property type="match status" value="1"/>
</dbReference>
<evidence type="ECO:0000256" key="2">
    <source>
        <dbReference type="ARBA" id="ARBA00022840"/>
    </source>
</evidence>
<keyword evidence="1" id="KW-0547">Nucleotide-binding</keyword>
<dbReference type="InterPro" id="IPR023098">
    <property type="entry name" value="SerK/SbnI_C"/>
</dbReference>
<dbReference type="AlphaFoldDB" id="X0XAV1"/>
<evidence type="ECO:0000256" key="1">
    <source>
        <dbReference type="ARBA" id="ARBA00022741"/>
    </source>
</evidence>
<feature type="non-terminal residue" evidence="3">
    <location>
        <position position="1"/>
    </location>
</feature>
<proteinExistence type="predicted"/>
<protein>
    <recommendedName>
        <fullName evidence="4">ParB/Sulfiredoxin domain-containing protein</fullName>
    </recommendedName>
</protein>
<gene>
    <name evidence="3" type="ORF">S01H1_61404</name>
</gene>
<dbReference type="InterPro" id="IPR036086">
    <property type="entry name" value="ParB/Sulfiredoxin_sf"/>
</dbReference>
<comment type="caution">
    <text evidence="3">The sequence shown here is derived from an EMBL/GenBank/DDBJ whole genome shotgun (WGS) entry which is preliminary data.</text>
</comment>
<dbReference type="Gene3D" id="3.30.1760.10">
    <property type="entry name" value="Conserved hypothetical protein from pyrococcus furiosus pfu- 392566-001, domain 2"/>
    <property type="match status" value="1"/>
</dbReference>
<accession>X0XAV1</accession>
<organism evidence="3">
    <name type="scientific">marine sediment metagenome</name>
    <dbReference type="NCBI Taxonomy" id="412755"/>
    <lineage>
        <taxon>unclassified sequences</taxon>
        <taxon>metagenomes</taxon>
        <taxon>ecological metagenomes</taxon>
    </lineage>
</organism>
<dbReference type="SUPFAM" id="SSF110849">
    <property type="entry name" value="ParB/Sulfiredoxin"/>
    <property type="match status" value="1"/>
</dbReference>
<dbReference type="GO" id="GO:0005524">
    <property type="term" value="F:ATP binding"/>
    <property type="evidence" value="ECO:0007669"/>
    <property type="project" value="UniProtKB-KW"/>
</dbReference>
<dbReference type="EMBL" id="BARS01040258">
    <property type="protein sequence ID" value="GAG33798.1"/>
    <property type="molecule type" value="Genomic_DNA"/>
</dbReference>
<sequence length="233" mass="25583">HPIIVDGESLVVLDGMHRVAAIKKLGYRLMLVCCVNYDSPSVKVERWFRILEGGDGGTPSEALSGSDYELREASLDEIEGLMKDRKAIAGLITKDGSHAIIGPGGNIKEIYDHIGKIERALAGAGYEVGYGTDEDALTKLDSGDVPAVLAVPAITKREIVDTALANQVFIPKATRHLIPARPMSVDAPIEWLTYDPDEANELLVKHLSEKKIEHLPPGQVLDRRYDEELYIFK</sequence>
<reference evidence="3" key="1">
    <citation type="journal article" date="2014" name="Front. Microbiol.">
        <title>High frequency of phylogenetically diverse reductive dehalogenase-homologous genes in deep subseafloor sedimentary metagenomes.</title>
        <authorList>
            <person name="Kawai M."/>
            <person name="Futagami T."/>
            <person name="Toyoda A."/>
            <person name="Takaki Y."/>
            <person name="Nishi S."/>
            <person name="Hori S."/>
            <person name="Arai W."/>
            <person name="Tsubouchi T."/>
            <person name="Morono Y."/>
            <person name="Uchiyama I."/>
            <person name="Ito T."/>
            <person name="Fujiyama A."/>
            <person name="Inagaki F."/>
            <person name="Takami H."/>
        </authorList>
    </citation>
    <scope>NUCLEOTIDE SEQUENCE</scope>
    <source>
        <strain evidence="3">Expedition CK06-06</strain>
    </source>
</reference>
<evidence type="ECO:0000313" key="3">
    <source>
        <dbReference type="EMBL" id="GAG33798.1"/>
    </source>
</evidence>
<evidence type="ECO:0008006" key="4">
    <source>
        <dbReference type="Google" id="ProtNLM"/>
    </source>
</evidence>
<keyword evidence="2" id="KW-0067">ATP-binding</keyword>
<name>X0XAV1_9ZZZZ</name>